<proteinExistence type="predicted"/>
<dbReference type="InterPro" id="IPR000884">
    <property type="entry name" value="TSP1_rpt"/>
</dbReference>
<organism evidence="1 2">
    <name type="scientific">Glossina brevipalpis</name>
    <dbReference type="NCBI Taxonomy" id="37001"/>
    <lineage>
        <taxon>Eukaryota</taxon>
        <taxon>Metazoa</taxon>
        <taxon>Ecdysozoa</taxon>
        <taxon>Arthropoda</taxon>
        <taxon>Hexapoda</taxon>
        <taxon>Insecta</taxon>
        <taxon>Pterygota</taxon>
        <taxon>Neoptera</taxon>
        <taxon>Endopterygota</taxon>
        <taxon>Diptera</taxon>
        <taxon>Brachycera</taxon>
        <taxon>Muscomorpha</taxon>
        <taxon>Hippoboscoidea</taxon>
        <taxon>Glossinidae</taxon>
        <taxon>Glossina</taxon>
    </lineage>
</organism>
<reference evidence="1" key="2">
    <citation type="submission" date="2020-05" db="UniProtKB">
        <authorList>
            <consortium name="EnsemblMetazoa"/>
        </authorList>
    </citation>
    <scope>IDENTIFICATION</scope>
    <source>
        <strain evidence="1">IAEA</strain>
    </source>
</reference>
<name>A0A1A9W6U4_9MUSC</name>
<dbReference type="PROSITE" id="PS50092">
    <property type="entry name" value="TSP1"/>
    <property type="match status" value="1"/>
</dbReference>
<evidence type="ECO:0000313" key="1">
    <source>
        <dbReference type="EnsemblMetazoa" id="GBRI008321-PA"/>
    </source>
</evidence>
<keyword evidence="2" id="KW-1185">Reference proteome</keyword>
<dbReference type="Pfam" id="PF00090">
    <property type="entry name" value="TSP_1"/>
    <property type="match status" value="1"/>
</dbReference>
<sequence length="217" mass="24828">MRLLRILTMDAGRKVLSLLIIIITFNSALYADKSTAERIKKHQEWLKQRNQSRNNLFSSIDFKKPIELANLWRFDSNKNNNINKKIPNIVQIKHSINDVYPLEETDTRAVTVAIISTTSTVDTLDTTTILPITELSTTEKTNLNKTVLNANDRKTYDILNTTALINTANATSSFLSSKKSKLKIHVYPRWSNWSKWSACSRSCGDGVRLQQRKCINR</sequence>
<dbReference type="EnsemblMetazoa" id="GBRI008321-RA">
    <property type="protein sequence ID" value="GBRI008321-PA"/>
    <property type="gene ID" value="GBRI008321"/>
</dbReference>
<dbReference type="SUPFAM" id="SSF82895">
    <property type="entry name" value="TSP-1 type 1 repeat"/>
    <property type="match status" value="1"/>
</dbReference>
<protein>
    <recommendedName>
        <fullName evidence="3">CCN TSP1 domain-containing protein</fullName>
    </recommendedName>
</protein>
<dbReference type="Gene3D" id="2.20.100.10">
    <property type="entry name" value="Thrombospondin type-1 (TSP1) repeat"/>
    <property type="match status" value="1"/>
</dbReference>
<dbReference type="InterPro" id="IPR036383">
    <property type="entry name" value="TSP1_rpt_sf"/>
</dbReference>
<dbReference type="VEuPathDB" id="VectorBase:GBRI008321"/>
<dbReference type="Proteomes" id="UP000091820">
    <property type="component" value="Unassembled WGS sequence"/>
</dbReference>
<evidence type="ECO:0008006" key="3">
    <source>
        <dbReference type="Google" id="ProtNLM"/>
    </source>
</evidence>
<evidence type="ECO:0000313" key="2">
    <source>
        <dbReference type="Proteomes" id="UP000091820"/>
    </source>
</evidence>
<accession>A0A1A9W6U4</accession>
<reference evidence="2" key="1">
    <citation type="submission" date="2014-03" db="EMBL/GenBank/DDBJ databases">
        <authorList>
            <person name="Aksoy S."/>
            <person name="Warren W."/>
            <person name="Wilson R.K."/>
        </authorList>
    </citation>
    <scope>NUCLEOTIDE SEQUENCE [LARGE SCALE GENOMIC DNA]</scope>
    <source>
        <strain evidence="2">IAEA</strain>
    </source>
</reference>
<dbReference type="AlphaFoldDB" id="A0A1A9W6U4"/>